<dbReference type="RefSeq" id="WP_095746368.1">
    <property type="nucleotide sequence ID" value="NZ_CP023284.1"/>
</dbReference>
<reference evidence="2 3" key="1">
    <citation type="submission" date="2017-09" db="EMBL/GenBank/DDBJ databases">
        <title>The diverse metabolic capabilities of V. boronicumulans make it an excellent choice for continued studies on novel biodegradation.</title>
        <authorList>
            <person name="Sun S."/>
        </authorList>
    </citation>
    <scope>NUCLEOTIDE SEQUENCE [LARGE SCALE GENOMIC DNA]</scope>
    <source>
        <strain evidence="2 3">J1</strain>
    </source>
</reference>
<feature type="region of interest" description="Disordered" evidence="1">
    <location>
        <begin position="110"/>
        <end position="138"/>
    </location>
</feature>
<dbReference type="KEGG" id="vbo:CKY39_24990"/>
<dbReference type="EMBL" id="CP023284">
    <property type="protein sequence ID" value="ATA56130.1"/>
    <property type="molecule type" value="Genomic_DNA"/>
</dbReference>
<evidence type="ECO:0000256" key="1">
    <source>
        <dbReference type="SAM" id="MobiDB-lite"/>
    </source>
</evidence>
<evidence type="ECO:0000313" key="2">
    <source>
        <dbReference type="EMBL" id="ATA56130.1"/>
    </source>
</evidence>
<sequence length="138" mass="15134">MPHTTVARRRNALVLHRRFLEDAVAAGLPAKGLDQAFARKLEISPSMWSQIKSARPIGDKLARQIERHCDVAAGWLDEDNTAPSEAPPDAAEERFVAAAREAWRQANAKGKRELSGWLKKHAQEKKALEPADGAAPAP</sequence>
<organism evidence="2 3">
    <name type="scientific">Variovorax boronicumulans</name>
    <dbReference type="NCBI Taxonomy" id="436515"/>
    <lineage>
        <taxon>Bacteria</taxon>
        <taxon>Pseudomonadati</taxon>
        <taxon>Pseudomonadota</taxon>
        <taxon>Betaproteobacteria</taxon>
        <taxon>Burkholderiales</taxon>
        <taxon>Comamonadaceae</taxon>
        <taxon>Variovorax</taxon>
    </lineage>
</organism>
<protein>
    <submittedName>
        <fullName evidence="2">Uncharacterized protein</fullName>
    </submittedName>
</protein>
<name>A0A250DP66_9BURK</name>
<evidence type="ECO:0000313" key="3">
    <source>
        <dbReference type="Proteomes" id="UP000217154"/>
    </source>
</evidence>
<proteinExistence type="predicted"/>
<dbReference type="Proteomes" id="UP000217154">
    <property type="component" value="Chromosome"/>
</dbReference>
<gene>
    <name evidence="2" type="ORF">CKY39_24990</name>
</gene>
<dbReference type="AlphaFoldDB" id="A0A250DP66"/>
<accession>A0A250DP66</accession>